<dbReference type="NCBIfam" id="NF042915">
    <property type="entry name" value="MAB_1171c_fam"/>
    <property type="match status" value="1"/>
</dbReference>
<gene>
    <name evidence="3" type="ORF">GTS_54920</name>
</gene>
<dbReference type="EMBL" id="BJFL01000062">
    <property type="protein sequence ID" value="GDY33859.1"/>
    <property type="molecule type" value="Genomic_DNA"/>
</dbReference>
<dbReference type="AlphaFoldDB" id="A0A4D4JHV9"/>
<feature type="transmembrane region" description="Helical" evidence="1">
    <location>
        <begin position="67"/>
        <end position="89"/>
    </location>
</feature>
<reference evidence="4" key="1">
    <citation type="submission" date="2019-04" db="EMBL/GenBank/DDBJ databases">
        <title>Draft genome sequence of Pseudonocardiaceae bacterium SL3-2-4.</title>
        <authorList>
            <person name="Ningsih F."/>
            <person name="Yokota A."/>
            <person name="Sakai Y."/>
            <person name="Nanatani K."/>
            <person name="Yabe S."/>
            <person name="Oetari A."/>
            <person name="Sjamsuridzal W."/>
        </authorList>
    </citation>
    <scope>NUCLEOTIDE SEQUENCE [LARGE SCALE GENOMIC DNA]</scope>
    <source>
        <strain evidence="4">SL3-2-4</strain>
    </source>
</reference>
<keyword evidence="1" id="KW-0812">Transmembrane</keyword>
<evidence type="ECO:0000313" key="3">
    <source>
        <dbReference type="EMBL" id="GDY33859.1"/>
    </source>
</evidence>
<name>A0A4D4JHV9_9PSEU</name>
<protein>
    <recommendedName>
        <fullName evidence="2">DUF6545 domain-containing protein</fullName>
    </recommendedName>
</protein>
<keyword evidence="4" id="KW-1185">Reference proteome</keyword>
<accession>A0A4D4JHV9</accession>
<dbReference type="RefSeq" id="WP_137816770.1">
    <property type="nucleotide sequence ID" value="NZ_BJFL01000062.1"/>
</dbReference>
<dbReference type="InterPro" id="IPR046675">
    <property type="entry name" value="DUF6545"/>
</dbReference>
<dbReference type="Pfam" id="PF20182">
    <property type="entry name" value="DUF6545"/>
    <property type="match status" value="1"/>
</dbReference>
<feature type="transmembrane region" description="Helical" evidence="1">
    <location>
        <begin position="36"/>
        <end position="55"/>
    </location>
</feature>
<sequence>MTEDNIRRGLLVLCWTAVIVRLPALRSQRERSVWTVLFSLGLGVTVLQNSLAASIDRMTRVPHASSLVSSLLAIGMVTSVLALAARITVASDTERVTWLRPWLLCALATMVLVVVAFAWAIVSGAHPAPGGRFFPQPGTLTALTGYWMVYGTFTVSASAWASVVFWRHLSHVQGLLKVANLMLALATTVGVCYFGTRWAALFRISHAVLACGLVASSLYFVLVALACSIAATKPLVDVGFRWWNCRRLYPLWRELCDAVPHIALHPPRPWLWDCLLVVNTADRLTDRIVEIRDGLRDACRWVTASDIQRIRDSLPLAGPAGDQPDAVTTACWLHVALDAKSAGAPPADECDDLVRVGGDDAQAERRWLRKVADAWASHEVRRCAAAVVAARPEMVTNPAPSTPVADQERI</sequence>
<keyword evidence="1" id="KW-1133">Transmembrane helix</keyword>
<dbReference type="Proteomes" id="UP000298860">
    <property type="component" value="Unassembled WGS sequence"/>
</dbReference>
<feature type="transmembrane region" description="Helical" evidence="1">
    <location>
        <begin position="178"/>
        <end position="200"/>
    </location>
</feature>
<proteinExistence type="predicted"/>
<feature type="domain" description="DUF6545" evidence="2">
    <location>
        <begin position="242"/>
        <end position="377"/>
    </location>
</feature>
<evidence type="ECO:0000259" key="2">
    <source>
        <dbReference type="Pfam" id="PF20182"/>
    </source>
</evidence>
<evidence type="ECO:0000256" key="1">
    <source>
        <dbReference type="SAM" id="Phobius"/>
    </source>
</evidence>
<feature type="transmembrane region" description="Helical" evidence="1">
    <location>
        <begin position="145"/>
        <end position="166"/>
    </location>
</feature>
<organism evidence="3 4">
    <name type="scientific">Gandjariella thermophila</name>
    <dbReference type="NCBI Taxonomy" id="1931992"/>
    <lineage>
        <taxon>Bacteria</taxon>
        <taxon>Bacillati</taxon>
        <taxon>Actinomycetota</taxon>
        <taxon>Actinomycetes</taxon>
        <taxon>Pseudonocardiales</taxon>
        <taxon>Pseudonocardiaceae</taxon>
        <taxon>Gandjariella</taxon>
    </lineage>
</organism>
<comment type="caution">
    <text evidence="3">The sequence shown here is derived from an EMBL/GenBank/DDBJ whole genome shotgun (WGS) entry which is preliminary data.</text>
</comment>
<evidence type="ECO:0000313" key="4">
    <source>
        <dbReference type="Proteomes" id="UP000298860"/>
    </source>
</evidence>
<feature type="transmembrane region" description="Helical" evidence="1">
    <location>
        <begin position="206"/>
        <end position="231"/>
    </location>
</feature>
<keyword evidence="1" id="KW-0472">Membrane</keyword>
<feature type="transmembrane region" description="Helical" evidence="1">
    <location>
        <begin position="101"/>
        <end position="125"/>
    </location>
</feature>
<dbReference type="OrthoDB" id="3685619at2"/>
<dbReference type="InterPro" id="IPR050039">
    <property type="entry name" value="MAB_1171c-like"/>
</dbReference>